<accession>A0A2H0W3M6</accession>
<name>A0A2H0W3M6_9BACT</name>
<dbReference type="SUPFAM" id="SSF51658">
    <property type="entry name" value="Xylose isomerase-like"/>
    <property type="match status" value="1"/>
</dbReference>
<sequence length="330" mass="37555">MKKLSPQHILRKCSKCRCLRTNTGNEFFCSLHYDQPEKGIHTLLDFKKNHHGVNIDEPKCAGRSNAVDLETLVNEVAARARHFGRSLIGFSTGSLYKFEVPLVDKLKAFLRAGSTVLELSFATTEELLAFDPTEADLSKFKKYHKITVHAPWKGIRYFDGTVQAYQVIEKIIELGQLFHVSGVVFHPDIVDNFDALDFVPLPILIENMDRNKKFGISPEEMAMIKLNYGFDFVLDLQHAYEHDPSMLLAQELIEAMGDRIAHLHVSGQSKTSRHAPVYQANNKNEICKLLRTLPNIPVILEGVISENFFPSIKIEIHYVTENGDPFKKKY</sequence>
<protein>
    <recommendedName>
        <fullName evidence="3">Xylose isomerase-like TIM barrel domain-containing protein</fullName>
    </recommendedName>
</protein>
<reference evidence="2" key="1">
    <citation type="submission" date="2017-09" db="EMBL/GenBank/DDBJ databases">
        <title>Depth-based differentiation of microbial function through sediment-hosted aquifers and enrichment of novel symbionts in the deep terrestrial subsurface.</title>
        <authorList>
            <person name="Probst A.J."/>
            <person name="Ladd B."/>
            <person name="Jarett J.K."/>
            <person name="Geller-Mcgrath D.E."/>
            <person name="Sieber C.M.K."/>
            <person name="Emerson J.B."/>
            <person name="Anantharaman K."/>
            <person name="Thomas B.C."/>
            <person name="Malmstrom R."/>
            <person name="Stieglmeier M."/>
            <person name="Klingl A."/>
            <person name="Woyke T."/>
            <person name="Ryan C.M."/>
            <person name="Banfield J.F."/>
        </authorList>
    </citation>
    <scope>NUCLEOTIDE SEQUENCE [LARGE SCALE GENOMIC DNA]</scope>
</reference>
<comment type="caution">
    <text evidence="1">The sequence shown here is derived from an EMBL/GenBank/DDBJ whole genome shotgun (WGS) entry which is preliminary data.</text>
</comment>
<organism evidence="1 2">
    <name type="scientific">Candidatus Buchananbacteria bacterium CG10_big_fil_rev_8_21_14_0_10_33_19</name>
    <dbReference type="NCBI Taxonomy" id="1974525"/>
    <lineage>
        <taxon>Bacteria</taxon>
        <taxon>Candidatus Buchananiibacteriota</taxon>
    </lineage>
</organism>
<dbReference type="Proteomes" id="UP000229056">
    <property type="component" value="Unassembled WGS sequence"/>
</dbReference>
<dbReference type="EMBL" id="PEZY01000012">
    <property type="protein sequence ID" value="PIS05968.1"/>
    <property type="molecule type" value="Genomic_DNA"/>
</dbReference>
<evidence type="ECO:0008006" key="3">
    <source>
        <dbReference type="Google" id="ProtNLM"/>
    </source>
</evidence>
<dbReference type="InterPro" id="IPR036237">
    <property type="entry name" value="Xyl_isomerase-like_sf"/>
</dbReference>
<evidence type="ECO:0000313" key="1">
    <source>
        <dbReference type="EMBL" id="PIS05968.1"/>
    </source>
</evidence>
<dbReference type="AlphaFoldDB" id="A0A2H0W3M6"/>
<evidence type="ECO:0000313" key="2">
    <source>
        <dbReference type="Proteomes" id="UP000229056"/>
    </source>
</evidence>
<gene>
    <name evidence="1" type="ORF">COT80_04340</name>
</gene>
<dbReference type="Gene3D" id="3.20.20.150">
    <property type="entry name" value="Divalent-metal-dependent TIM barrel enzymes"/>
    <property type="match status" value="1"/>
</dbReference>
<proteinExistence type="predicted"/>